<keyword evidence="6" id="KW-0067">ATP-binding</keyword>
<dbReference type="GO" id="GO:0005737">
    <property type="term" value="C:cytoplasm"/>
    <property type="evidence" value="ECO:0007669"/>
    <property type="project" value="TreeGrafter"/>
</dbReference>
<evidence type="ECO:0000313" key="11">
    <source>
        <dbReference type="EMBL" id="GAC74234.1"/>
    </source>
</evidence>
<dbReference type="InterPro" id="IPR011009">
    <property type="entry name" value="Kinase-like_dom_sf"/>
</dbReference>
<keyword evidence="5 11" id="KW-0418">Kinase</keyword>
<feature type="region of interest" description="Disordered" evidence="9">
    <location>
        <begin position="1"/>
        <end position="20"/>
    </location>
</feature>
<evidence type="ECO:0000259" key="10">
    <source>
        <dbReference type="PROSITE" id="PS50011"/>
    </source>
</evidence>
<dbReference type="PANTHER" id="PTHR48012">
    <property type="entry name" value="STERILE20-LIKE KINASE, ISOFORM B-RELATED"/>
    <property type="match status" value="1"/>
</dbReference>
<feature type="compositionally biased region" description="Polar residues" evidence="9">
    <location>
        <begin position="39"/>
        <end position="50"/>
    </location>
</feature>
<dbReference type="PANTHER" id="PTHR48012:SF10">
    <property type="entry name" value="FI20177P1"/>
    <property type="match status" value="1"/>
</dbReference>
<evidence type="ECO:0000256" key="9">
    <source>
        <dbReference type="SAM" id="MobiDB-lite"/>
    </source>
</evidence>
<evidence type="ECO:0000256" key="4">
    <source>
        <dbReference type="ARBA" id="ARBA00022741"/>
    </source>
</evidence>
<evidence type="ECO:0000256" key="1">
    <source>
        <dbReference type="ARBA" id="ARBA00008874"/>
    </source>
</evidence>
<organism evidence="11 12">
    <name type="scientific">Pseudozyma antarctica (strain T-34)</name>
    <name type="common">Yeast</name>
    <name type="synonym">Candida antarctica</name>
    <dbReference type="NCBI Taxonomy" id="1151754"/>
    <lineage>
        <taxon>Eukaryota</taxon>
        <taxon>Fungi</taxon>
        <taxon>Dikarya</taxon>
        <taxon>Basidiomycota</taxon>
        <taxon>Ustilaginomycotina</taxon>
        <taxon>Ustilaginomycetes</taxon>
        <taxon>Ustilaginales</taxon>
        <taxon>Ustilaginaceae</taxon>
        <taxon>Moesziomyces</taxon>
    </lineage>
</organism>
<gene>
    <name evidence="11" type="ORF">PANT_10c00067</name>
</gene>
<feature type="compositionally biased region" description="Basic and acidic residues" evidence="9">
    <location>
        <begin position="753"/>
        <end position="763"/>
    </location>
</feature>
<feature type="region of interest" description="Disordered" evidence="9">
    <location>
        <begin position="529"/>
        <end position="552"/>
    </location>
</feature>
<accession>M9LVZ3</accession>
<evidence type="ECO:0000313" key="12">
    <source>
        <dbReference type="Proteomes" id="UP000011976"/>
    </source>
</evidence>
<evidence type="ECO:0000256" key="3">
    <source>
        <dbReference type="ARBA" id="ARBA00022679"/>
    </source>
</evidence>
<dbReference type="PROSITE" id="PS50011">
    <property type="entry name" value="PROTEIN_KINASE_DOM"/>
    <property type="match status" value="1"/>
</dbReference>
<name>M9LVZ3_PSEA3</name>
<feature type="region of interest" description="Disordered" evidence="9">
    <location>
        <begin position="241"/>
        <end position="289"/>
    </location>
</feature>
<feature type="compositionally biased region" description="Acidic residues" evidence="9">
    <location>
        <begin position="537"/>
        <end position="552"/>
    </location>
</feature>
<dbReference type="InterPro" id="IPR000719">
    <property type="entry name" value="Prot_kinase_dom"/>
</dbReference>
<dbReference type="FunFam" id="1.10.510.10:FF:000022">
    <property type="entry name" value="Serine/threonine-protein kinase 24"/>
    <property type="match status" value="1"/>
</dbReference>
<dbReference type="InterPro" id="IPR050629">
    <property type="entry name" value="STE20/SPS1-PAK"/>
</dbReference>
<evidence type="ECO:0000256" key="2">
    <source>
        <dbReference type="ARBA" id="ARBA00022527"/>
    </source>
</evidence>
<feature type="region of interest" description="Disordered" evidence="9">
    <location>
        <begin position="28"/>
        <end position="61"/>
    </location>
</feature>
<dbReference type="SUPFAM" id="SSF56112">
    <property type="entry name" value="Protein kinase-like (PK-like)"/>
    <property type="match status" value="1"/>
</dbReference>
<dbReference type="SMART" id="SM00220">
    <property type="entry name" value="S_TKc"/>
    <property type="match status" value="1"/>
</dbReference>
<protein>
    <submittedName>
        <fullName evidence="11">Serine/threonine protein kinase</fullName>
    </submittedName>
</protein>
<comment type="similarity">
    <text evidence="1">Belongs to the protein kinase superfamily. STE Ser/Thr protein kinase family. STE20 subfamily.</text>
</comment>
<dbReference type="Proteomes" id="UP000011976">
    <property type="component" value="Unassembled WGS sequence"/>
</dbReference>
<feature type="compositionally biased region" description="Polar residues" evidence="9">
    <location>
        <begin position="723"/>
        <end position="735"/>
    </location>
</feature>
<keyword evidence="2 11" id="KW-0723">Serine/threonine-protein kinase</keyword>
<evidence type="ECO:0000256" key="6">
    <source>
        <dbReference type="ARBA" id="ARBA00022840"/>
    </source>
</evidence>
<feature type="compositionally biased region" description="Low complexity" evidence="9">
    <location>
        <begin position="622"/>
        <end position="645"/>
    </location>
</feature>
<feature type="compositionally biased region" description="Basic and acidic residues" evidence="9">
    <location>
        <begin position="770"/>
        <end position="784"/>
    </location>
</feature>
<dbReference type="GO" id="GO:0004674">
    <property type="term" value="F:protein serine/threonine kinase activity"/>
    <property type="evidence" value="ECO:0007669"/>
    <property type="project" value="UniProtKB-KW"/>
</dbReference>
<feature type="region of interest" description="Disordered" evidence="9">
    <location>
        <begin position="603"/>
        <end position="816"/>
    </location>
</feature>
<feature type="compositionally biased region" description="Basic and acidic residues" evidence="9">
    <location>
        <begin position="28"/>
        <end position="38"/>
    </location>
</feature>
<evidence type="ECO:0000256" key="8">
    <source>
        <dbReference type="ARBA" id="ARBA00048679"/>
    </source>
</evidence>
<evidence type="ECO:0000256" key="5">
    <source>
        <dbReference type="ARBA" id="ARBA00022777"/>
    </source>
</evidence>
<dbReference type="STRING" id="1151754.M9LVZ3"/>
<keyword evidence="4" id="KW-0547">Nucleotide-binding</keyword>
<sequence>MQSLTTSLDQNPGGERSGHPIRLIDLSKADHPNARDTGNEGSSTGETATAQPRRAAQSHPPMRLARSALLALHSGYALHLLILESLPLQSFSPFGTLPASSSSRKTSTLLPAIRCAFADRPIRPHHQPSRTRPDLIALRLAQLSLQPRIDSVSIPQQQAQIPKASPIRTYLRTRRETLAAPTLHPRLRLGSTSPSLAQLSLVAICPTRLRPSASHHARATAGRRPRRLLCKAGSRRQGLLRRGLQGLRQALSPARRHQNHRPRKRRRRDRRHSAGDRHPQPTRQPSRHQVSWFVAQRHESVDRHGVLLRWQLFRSCKLASSKRSVCFSSADTLYSHVFCLHSQMKPGRFREDYIAIVVRELLKGLEYLHGEGKLHRDIKAANILLSATGDVKLADFGVSGQLTATMTKKNTFVGTPYWMSPEVIKQSGYDFKADIWSLGITAIELAMGEPPYADLHPMKVLFLIPKNPPPQLEGPFSRPFKEFINLCLQRDPAHRPSARELLKHPFIRKAKKTTYLTELIERLERWRAEGGDRHESEESEEADEDFHEGEEDMWDFGTVRNTMRRGGRGTVAMRMPASAMTAAAAAVNGGEDVQNGRYQAKELPQVPHQPPRSPQPQPRSPTYPQASSHAQPQAQSPRQQAAPPQHKQPYQQDRRFDTSGSSGSAGSGSGSAGGTVRLAGAPVRPGIPTAGAGHDGIVRQPSFSAADAYDKAISGRASPQPRPATNGNASHSANTGAGGRYANNHQGYDAVEEERRRMEEMRLHQQGAPQRRDASPRGADRRGDAAQQQQQHQYQQQHQQQHQQQQPPPQAQQQSARLTALDTVFLPVIEQLNMAVASRRDAVRTLANLRACLEEAEMVTPGIMNAFAVELFHTMAEVEGDREPEEDQWDG</sequence>
<dbReference type="AlphaFoldDB" id="M9LVZ3"/>
<comment type="catalytic activity">
    <reaction evidence="8">
        <text>L-seryl-[protein] + ATP = O-phospho-L-seryl-[protein] + ADP + H(+)</text>
        <dbReference type="Rhea" id="RHEA:17989"/>
        <dbReference type="Rhea" id="RHEA-COMP:9863"/>
        <dbReference type="Rhea" id="RHEA-COMP:11604"/>
        <dbReference type="ChEBI" id="CHEBI:15378"/>
        <dbReference type="ChEBI" id="CHEBI:29999"/>
        <dbReference type="ChEBI" id="CHEBI:30616"/>
        <dbReference type="ChEBI" id="CHEBI:83421"/>
        <dbReference type="ChEBI" id="CHEBI:456216"/>
        <dbReference type="EC" id="2.7.11.1"/>
    </reaction>
</comment>
<feature type="compositionally biased region" description="Basic residues" evidence="9">
    <location>
        <begin position="254"/>
        <end position="271"/>
    </location>
</feature>
<dbReference type="Gene3D" id="1.10.510.10">
    <property type="entry name" value="Transferase(Phosphotransferase) domain 1"/>
    <property type="match status" value="1"/>
</dbReference>
<feature type="compositionally biased region" description="Low complexity" evidence="9">
    <location>
        <begin position="785"/>
        <end position="805"/>
    </location>
</feature>
<feature type="domain" description="Protein kinase" evidence="10">
    <location>
        <begin position="226"/>
        <end position="507"/>
    </location>
</feature>
<proteinExistence type="inferred from homology"/>
<dbReference type="EMBL" id="DF196776">
    <property type="protein sequence ID" value="GAC74234.1"/>
    <property type="molecule type" value="Genomic_DNA"/>
</dbReference>
<evidence type="ECO:0000256" key="7">
    <source>
        <dbReference type="ARBA" id="ARBA00047899"/>
    </source>
</evidence>
<dbReference type="OrthoDB" id="248923at2759"/>
<feature type="compositionally biased region" description="Gly residues" evidence="9">
    <location>
        <begin position="663"/>
        <end position="673"/>
    </location>
</feature>
<feature type="compositionally biased region" description="Pro residues" evidence="9">
    <location>
        <begin position="607"/>
        <end position="621"/>
    </location>
</feature>
<comment type="catalytic activity">
    <reaction evidence="7">
        <text>L-threonyl-[protein] + ATP = O-phospho-L-threonyl-[protein] + ADP + H(+)</text>
        <dbReference type="Rhea" id="RHEA:46608"/>
        <dbReference type="Rhea" id="RHEA-COMP:11060"/>
        <dbReference type="Rhea" id="RHEA-COMP:11605"/>
        <dbReference type="ChEBI" id="CHEBI:15378"/>
        <dbReference type="ChEBI" id="CHEBI:30013"/>
        <dbReference type="ChEBI" id="CHEBI:30616"/>
        <dbReference type="ChEBI" id="CHEBI:61977"/>
        <dbReference type="ChEBI" id="CHEBI:456216"/>
        <dbReference type="EC" id="2.7.11.1"/>
    </reaction>
</comment>
<feature type="compositionally biased region" description="Low complexity" evidence="9">
    <location>
        <begin position="241"/>
        <end position="252"/>
    </location>
</feature>
<reference evidence="12" key="1">
    <citation type="journal article" date="2013" name="Genome Announc.">
        <title>Genome sequence of the basidiomycetous yeast Pseudozyma antarctica T-34, a producer of the glycolipid biosurfactants mannosylerythritol lipids.</title>
        <authorList>
            <person name="Morita T."/>
            <person name="Koike H."/>
            <person name="Koyama Y."/>
            <person name="Hagiwara H."/>
            <person name="Ito E."/>
            <person name="Fukuoka T."/>
            <person name="Imura T."/>
            <person name="Machida M."/>
            <person name="Kitamoto D."/>
        </authorList>
    </citation>
    <scope>NUCLEOTIDE SEQUENCE [LARGE SCALE GENOMIC DNA]</scope>
    <source>
        <strain evidence="12">T-34</strain>
    </source>
</reference>
<keyword evidence="3" id="KW-0808">Transferase</keyword>
<feature type="compositionally biased region" description="Polar residues" evidence="9">
    <location>
        <begin position="1"/>
        <end position="10"/>
    </location>
</feature>
<dbReference type="GO" id="GO:0005524">
    <property type="term" value="F:ATP binding"/>
    <property type="evidence" value="ECO:0007669"/>
    <property type="project" value="UniProtKB-KW"/>
</dbReference>
<dbReference type="Pfam" id="PF00069">
    <property type="entry name" value="Pkinase"/>
    <property type="match status" value="1"/>
</dbReference>